<accession>A0ABV6N3C8</accession>
<dbReference type="EMBL" id="JBHLUD010000013">
    <property type="protein sequence ID" value="MFC0547072.1"/>
    <property type="molecule type" value="Genomic_DNA"/>
</dbReference>
<dbReference type="PROSITE" id="PS50880">
    <property type="entry name" value="TOPRIM"/>
    <property type="match status" value="1"/>
</dbReference>
<keyword evidence="3" id="KW-1185">Reference proteome</keyword>
<dbReference type="Pfam" id="PF13362">
    <property type="entry name" value="Toprim_3"/>
    <property type="match status" value="1"/>
</dbReference>
<reference evidence="2 3" key="1">
    <citation type="submission" date="2024-09" db="EMBL/GenBank/DDBJ databases">
        <authorList>
            <person name="Sun Q."/>
            <person name="Mori K."/>
        </authorList>
    </citation>
    <scope>NUCLEOTIDE SEQUENCE [LARGE SCALE GENOMIC DNA]</scope>
    <source>
        <strain evidence="2 3">TBRC 1432</strain>
    </source>
</reference>
<sequence>MTLPGDRPRLYNTPALMTASDQIAICEGELDTVTAAACGLDAVGVPGVEAWQPHFAPAFLGYERVYLLADNDDSGQGLKFAERIAGELPNARVVLMPHGHDVNSLVMQQGKRSLLERITD</sequence>
<dbReference type="RefSeq" id="WP_379794464.1">
    <property type="nucleotide sequence ID" value="NZ_JBHLUD010000013.1"/>
</dbReference>
<evidence type="ECO:0000313" key="2">
    <source>
        <dbReference type="EMBL" id="MFC0547072.1"/>
    </source>
</evidence>
<evidence type="ECO:0000259" key="1">
    <source>
        <dbReference type="PROSITE" id="PS50880"/>
    </source>
</evidence>
<dbReference type="InterPro" id="IPR034154">
    <property type="entry name" value="TOPRIM_DnaG/twinkle"/>
</dbReference>
<dbReference type="Proteomes" id="UP001589810">
    <property type="component" value="Unassembled WGS sequence"/>
</dbReference>
<protein>
    <submittedName>
        <fullName evidence="2">Toprim domain-containing protein</fullName>
    </submittedName>
</protein>
<dbReference type="SUPFAM" id="SSF56731">
    <property type="entry name" value="DNA primase core"/>
    <property type="match status" value="1"/>
</dbReference>
<gene>
    <name evidence="2" type="ORF">ACFFH7_36565</name>
</gene>
<dbReference type="CDD" id="cd01029">
    <property type="entry name" value="TOPRIM_primases"/>
    <property type="match status" value="1"/>
</dbReference>
<dbReference type="InterPro" id="IPR006171">
    <property type="entry name" value="TOPRIM_dom"/>
</dbReference>
<dbReference type="Gene3D" id="3.40.1360.10">
    <property type="match status" value="1"/>
</dbReference>
<organism evidence="2 3">
    <name type="scientific">Kutzneria chonburiensis</name>
    <dbReference type="NCBI Taxonomy" id="1483604"/>
    <lineage>
        <taxon>Bacteria</taxon>
        <taxon>Bacillati</taxon>
        <taxon>Actinomycetota</taxon>
        <taxon>Actinomycetes</taxon>
        <taxon>Pseudonocardiales</taxon>
        <taxon>Pseudonocardiaceae</taxon>
        <taxon>Kutzneria</taxon>
    </lineage>
</organism>
<feature type="domain" description="Toprim" evidence="1">
    <location>
        <begin position="21"/>
        <end position="103"/>
    </location>
</feature>
<evidence type="ECO:0000313" key="3">
    <source>
        <dbReference type="Proteomes" id="UP001589810"/>
    </source>
</evidence>
<proteinExistence type="predicted"/>
<comment type="caution">
    <text evidence="2">The sequence shown here is derived from an EMBL/GenBank/DDBJ whole genome shotgun (WGS) entry which is preliminary data.</text>
</comment>
<name>A0ABV6N3C8_9PSEU</name>